<name>T0YAJ1_9ZZZZ</name>
<reference evidence="1" key="2">
    <citation type="journal article" date="2014" name="ISME J.">
        <title>Microbial stratification in low pH oxic and suboxic macroscopic growths along an acid mine drainage.</title>
        <authorList>
            <person name="Mendez-Garcia C."/>
            <person name="Mesa V."/>
            <person name="Sprenger R.R."/>
            <person name="Richter M."/>
            <person name="Diez M.S."/>
            <person name="Solano J."/>
            <person name="Bargiela R."/>
            <person name="Golyshina O.V."/>
            <person name="Manteca A."/>
            <person name="Ramos J.L."/>
            <person name="Gallego J.R."/>
            <person name="Llorente I."/>
            <person name="Martins Dos Santos V.A."/>
            <person name="Jensen O.N."/>
            <person name="Pelaez A.I."/>
            <person name="Sanchez J."/>
            <person name="Ferrer M."/>
        </authorList>
    </citation>
    <scope>NUCLEOTIDE SEQUENCE</scope>
</reference>
<accession>T0YAJ1</accession>
<protein>
    <submittedName>
        <fullName evidence="1">Uncharacterized protein</fullName>
    </submittedName>
</protein>
<gene>
    <name evidence="1" type="ORF">B2A_14275</name>
</gene>
<organism evidence="1">
    <name type="scientific">mine drainage metagenome</name>
    <dbReference type="NCBI Taxonomy" id="410659"/>
    <lineage>
        <taxon>unclassified sequences</taxon>
        <taxon>metagenomes</taxon>
        <taxon>ecological metagenomes</taxon>
    </lineage>
</organism>
<evidence type="ECO:0000313" key="1">
    <source>
        <dbReference type="EMBL" id="EQD30128.1"/>
    </source>
</evidence>
<comment type="caution">
    <text evidence="1">The sequence shown here is derived from an EMBL/GenBank/DDBJ whole genome shotgun (WGS) entry which is preliminary data.</text>
</comment>
<sequence length="73" mass="8601">MKDEVTTIQLNKYVVKALKNIKKYPRETYNEVILNLIKNAEETGEFDKFVQEAQKTKMKELWGKGDYSAWENA</sequence>
<dbReference type="AlphaFoldDB" id="T0YAJ1"/>
<dbReference type="EMBL" id="AUZZ01010349">
    <property type="protein sequence ID" value="EQD30128.1"/>
    <property type="molecule type" value="Genomic_DNA"/>
</dbReference>
<proteinExistence type="predicted"/>
<reference evidence="1" key="1">
    <citation type="submission" date="2013-08" db="EMBL/GenBank/DDBJ databases">
        <authorList>
            <person name="Mendez C."/>
            <person name="Richter M."/>
            <person name="Ferrer M."/>
            <person name="Sanchez J."/>
        </authorList>
    </citation>
    <scope>NUCLEOTIDE SEQUENCE</scope>
</reference>